<proteinExistence type="predicted"/>
<organism evidence="1">
    <name type="scientific">invertebrate metagenome</name>
    <dbReference type="NCBI Taxonomy" id="1711999"/>
    <lineage>
        <taxon>unclassified sequences</taxon>
        <taxon>metagenomes</taxon>
        <taxon>organismal metagenomes</taxon>
    </lineage>
</organism>
<evidence type="ECO:0000313" key="1">
    <source>
        <dbReference type="EMBL" id="VBB69116.1"/>
    </source>
</evidence>
<dbReference type="AlphaFoldDB" id="A0A484H571"/>
<protein>
    <submittedName>
        <fullName evidence="1">Uncharacterized protein</fullName>
    </submittedName>
</protein>
<sequence>MEQTETLELVRSFWRIPNSKARQELLELIQLLGRAFLPTGS</sequence>
<reference evidence="1" key="1">
    <citation type="submission" date="2018-10" db="EMBL/GenBank/DDBJ databases">
        <authorList>
            <person name="Gruber-Vodicka H."/>
            <person name="Jaeckle O."/>
        </authorList>
    </citation>
    <scope>NUCLEOTIDE SEQUENCE</scope>
</reference>
<name>A0A484H571_9ZZZZ</name>
<gene>
    <name evidence="1" type="ORF">RIEGSTA812A_PEG_589</name>
</gene>
<dbReference type="EMBL" id="LR026963">
    <property type="protein sequence ID" value="VBB69116.1"/>
    <property type="molecule type" value="Genomic_DNA"/>
</dbReference>
<accession>A0A484H571</accession>